<evidence type="ECO:0000256" key="1">
    <source>
        <dbReference type="ARBA" id="ARBA00012528"/>
    </source>
</evidence>
<name>A0ABV7XHU8_9SPHN</name>
<organism evidence="5 6">
    <name type="scientific">Sphingoaurantiacus capsulatus</name>
    <dbReference type="NCBI Taxonomy" id="1771310"/>
    <lineage>
        <taxon>Bacteria</taxon>
        <taxon>Pseudomonadati</taxon>
        <taxon>Pseudomonadota</taxon>
        <taxon>Alphaproteobacteria</taxon>
        <taxon>Sphingomonadales</taxon>
        <taxon>Sphingosinicellaceae</taxon>
        <taxon>Sphingoaurantiacus</taxon>
    </lineage>
</organism>
<feature type="transmembrane region" description="Helical" evidence="3">
    <location>
        <begin position="36"/>
        <end position="57"/>
    </location>
</feature>
<dbReference type="Gene3D" id="3.30.70.270">
    <property type="match status" value="1"/>
</dbReference>
<comment type="catalytic activity">
    <reaction evidence="2">
        <text>2 GTP = 3',3'-c-di-GMP + 2 diphosphate</text>
        <dbReference type="Rhea" id="RHEA:24898"/>
        <dbReference type="ChEBI" id="CHEBI:33019"/>
        <dbReference type="ChEBI" id="CHEBI:37565"/>
        <dbReference type="ChEBI" id="CHEBI:58805"/>
        <dbReference type="EC" id="2.7.7.65"/>
    </reaction>
</comment>
<keyword evidence="3" id="KW-1133">Transmembrane helix</keyword>
<dbReference type="NCBIfam" id="TIGR00254">
    <property type="entry name" value="GGDEF"/>
    <property type="match status" value="1"/>
</dbReference>
<dbReference type="EC" id="2.7.7.65" evidence="1"/>
<keyword evidence="3" id="KW-0812">Transmembrane</keyword>
<dbReference type="Pfam" id="PF00990">
    <property type="entry name" value="GGDEF"/>
    <property type="match status" value="1"/>
</dbReference>
<feature type="transmembrane region" description="Helical" evidence="3">
    <location>
        <begin position="90"/>
        <end position="110"/>
    </location>
</feature>
<keyword evidence="5" id="KW-0548">Nucleotidyltransferase</keyword>
<evidence type="ECO:0000313" key="6">
    <source>
        <dbReference type="Proteomes" id="UP001595615"/>
    </source>
</evidence>
<dbReference type="CDD" id="cd01949">
    <property type="entry name" value="GGDEF"/>
    <property type="match status" value="1"/>
</dbReference>
<evidence type="ECO:0000313" key="5">
    <source>
        <dbReference type="EMBL" id="MFC3714299.1"/>
    </source>
</evidence>
<dbReference type="SUPFAM" id="SSF55073">
    <property type="entry name" value="Nucleotide cyclase"/>
    <property type="match status" value="1"/>
</dbReference>
<evidence type="ECO:0000259" key="4">
    <source>
        <dbReference type="PROSITE" id="PS50887"/>
    </source>
</evidence>
<dbReference type="RefSeq" id="WP_380863652.1">
    <property type="nucleotide sequence ID" value="NZ_JBHRXV010000013.1"/>
</dbReference>
<feature type="transmembrane region" description="Helical" evidence="3">
    <location>
        <begin position="122"/>
        <end position="140"/>
    </location>
</feature>
<sequence length="381" mass="40521">MTGAIFSMAVNVGIALLFAGSFAALALVFRAQRQALWFALAYSVGALTPLSEILVRLTPYTTLFSATSYATSLAAMLLIGHAFARFCGVATTRGIPLTIFVTGLALRAAIWGGERDSMPYELFFQLPLALACAWTVVVMTRVPRPAPLYRFVAGYFVLMSAFFIAKAFLAVAFGSGPTAKAYAGSTYALISQAGGAVMMLGVGLLILLVLVKDVTDRSRGEAETDALTGIANRRGFDRRAEQALKRAADEGQPLSIALFDLDHFKAINDAHGHDVGDEVIAAFAAILKRAAPSSALIARTGGEEFAILVEQTTAEPCRLSAEAIRLAVLTEREGGSPIISVSGGVAEFRPGETLAELVRRADQQLYRAKGAGRNLVYRAMS</sequence>
<evidence type="ECO:0000256" key="2">
    <source>
        <dbReference type="ARBA" id="ARBA00034247"/>
    </source>
</evidence>
<dbReference type="InterPro" id="IPR000160">
    <property type="entry name" value="GGDEF_dom"/>
</dbReference>
<reference evidence="6" key="1">
    <citation type="journal article" date="2019" name="Int. J. Syst. Evol. Microbiol.">
        <title>The Global Catalogue of Microorganisms (GCM) 10K type strain sequencing project: providing services to taxonomists for standard genome sequencing and annotation.</title>
        <authorList>
            <consortium name="The Broad Institute Genomics Platform"/>
            <consortium name="The Broad Institute Genome Sequencing Center for Infectious Disease"/>
            <person name="Wu L."/>
            <person name="Ma J."/>
        </authorList>
    </citation>
    <scope>NUCLEOTIDE SEQUENCE [LARGE SCALE GENOMIC DNA]</scope>
    <source>
        <strain evidence="6">KCTC 42644</strain>
    </source>
</reference>
<evidence type="ECO:0000256" key="3">
    <source>
        <dbReference type="SAM" id="Phobius"/>
    </source>
</evidence>
<accession>A0ABV7XHU8</accession>
<feature type="transmembrane region" description="Helical" evidence="3">
    <location>
        <begin position="187"/>
        <end position="211"/>
    </location>
</feature>
<feature type="transmembrane region" description="Helical" evidence="3">
    <location>
        <begin position="63"/>
        <end position="83"/>
    </location>
</feature>
<dbReference type="GO" id="GO:0052621">
    <property type="term" value="F:diguanylate cyclase activity"/>
    <property type="evidence" value="ECO:0007669"/>
    <property type="project" value="UniProtKB-EC"/>
</dbReference>
<keyword evidence="6" id="KW-1185">Reference proteome</keyword>
<feature type="transmembrane region" description="Helical" evidence="3">
    <location>
        <begin position="6"/>
        <end position="29"/>
    </location>
</feature>
<dbReference type="PANTHER" id="PTHR45138">
    <property type="entry name" value="REGULATORY COMPONENTS OF SENSORY TRANSDUCTION SYSTEM"/>
    <property type="match status" value="1"/>
</dbReference>
<keyword evidence="5" id="KW-0808">Transferase</keyword>
<feature type="transmembrane region" description="Helical" evidence="3">
    <location>
        <begin position="152"/>
        <end position="175"/>
    </location>
</feature>
<dbReference type="Proteomes" id="UP001595615">
    <property type="component" value="Unassembled WGS sequence"/>
</dbReference>
<dbReference type="PANTHER" id="PTHR45138:SF9">
    <property type="entry name" value="DIGUANYLATE CYCLASE DGCM-RELATED"/>
    <property type="match status" value="1"/>
</dbReference>
<keyword evidence="3" id="KW-0472">Membrane</keyword>
<dbReference type="SMART" id="SM00267">
    <property type="entry name" value="GGDEF"/>
    <property type="match status" value="1"/>
</dbReference>
<dbReference type="InterPro" id="IPR043128">
    <property type="entry name" value="Rev_trsase/Diguanyl_cyclase"/>
</dbReference>
<dbReference type="InterPro" id="IPR050469">
    <property type="entry name" value="Diguanylate_Cyclase"/>
</dbReference>
<comment type="caution">
    <text evidence="5">The sequence shown here is derived from an EMBL/GenBank/DDBJ whole genome shotgun (WGS) entry which is preliminary data.</text>
</comment>
<dbReference type="InterPro" id="IPR029787">
    <property type="entry name" value="Nucleotide_cyclase"/>
</dbReference>
<dbReference type="PROSITE" id="PS50887">
    <property type="entry name" value="GGDEF"/>
    <property type="match status" value="1"/>
</dbReference>
<dbReference type="EMBL" id="JBHRXV010000013">
    <property type="protein sequence ID" value="MFC3714299.1"/>
    <property type="molecule type" value="Genomic_DNA"/>
</dbReference>
<protein>
    <recommendedName>
        <fullName evidence="1">diguanylate cyclase</fullName>
        <ecNumber evidence="1">2.7.7.65</ecNumber>
    </recommendedName>
</protein>
<feature type="domain" description="GGDEF" evidence="4">
    <location>
        <begin position="252"/>
        <end position="381"/>
    </location>
</feature>
<proteinExistence type="predicted"/>
<gene>
    <name evidence="5" type="ORF">ACFOMD_17150</name>
</gene>